<evidence type="ECO:0000256" key="2">
    <source>
        <dbReference type="ARBA" id="ARBA00022741"/>
    </source>
</evidence>
<dbReference type="Proteomes" id="UP001054252">
    <property type="component" value="Unassembled WGS sequence"/>
</dbReference>
<feature type="domain" description="Disease resistance N-terminal" evidence="4">
    <location>
        <begin position="18"/>
        <end position="79"/>
    </location>
</feature>
<name>A0AAV5MBI1_9ROSI</name>
<dbReference type="AlphaFoldDB" id="A0AAV5MBI1"/>
<evidence type="ECO:0000313" key="6">
    <source>
        <dbReference type="Proteomes" id="UP001054252"/>
    </source>
</evidence>
<evidence type="ECO:0000259" key="4">
    <source>
        <dbReference type="Pfam" id="PF18052"/>
    </source>
</evidence>
<evidence type="ECO:0000313" key="5">
    <source>
        <dbReference type="EMBL" id="GKV46905.1"/>
    </source>
</evidence>
<keyword evidence="2" id="KW-0547">Nucleotide-binding</keyword>
<sequence length="90" mass="10329">MEDVSVSGGSFLPAAFMLLLEKLDSSELLILKKKLVAELRNWKALLPKIMALLEDAKEKQVTDRAVRLWLADLNGLVHERLWLYYQIATF</sequence>
<keyword evidence="3" id="KW-0611">Plant defense</keyword>
<keyword evidence="1" id="KW-0677">Repeat</keyword>
<protein>
    <recommendedName>
        <fullName evidence="4">Disease resistance N-terminal domain-containing protein</fullName>
    </recommendedName>
</protein>
<dbReference type="EMBL" id="BPVZ01000218">
    <property type="protein sequence ID" value="GKV46905.1"/>
    <property type="molecule type" value="Genomic_DNA"/>
</dbReference>
<gene>
    <name evidence="5" type="ORF">SLEP1_g53864</name>
</gene>
<reference evidence="5 6" key="1">
    <citation type="journal article" date="2021" name="Commun. Biol.">
        <title>The genome of Shorea leprosula (Dipterocarpaceae) highlights the ecological relevance of drought in aseasonal tropical rainforests.</title>
        <authorList>
            <person name="Ng K.K.S."/>
            <person name="Kobayashi M.J."/>
            <person name="Fawcett J.A."/>
            <person name="Hatakeyama M."/>
            <person name="Paape T."/>
            <person name="Ng C.H."/>
            <person name="Ang C.C."/>
            <person name="Tnah L.H."/>
            <person name="Lee C.T."/>
            <person name="Nishiyama T."/>
            <person name="Sese J."/>
            <person name="O'Brien M.J."/>
            <person name="Copetti D."/>
            <person name="Mohd Noor M.I."/>
            <person name="Ong R.C."/>
            <person name="Putra M."/>
            <person name="Sireger I.Z."/>
            <person name="Indrioko S."/>
            <person name="Kosugi Y."/>
            <person name="Izuno A."/>
            <person name="Isagi Y."/>
            <person name="Lee S.L."/>
            <person name="Shimizu K.K."/>
        </authorList>
    </citation>
    <scope>NUCLEOTIDE SEQUENCE [LARGE SCALE GENOMIC DNA]</scope>
    <source>
        <strain evidence="5">214</strain>
    </source>
</reference>
<keyword evidence="6" id="KW-1185">Reference proteome</keyword>
<comment type="caution">
    <text evidence="5">The sequence shown here is derived from an EMBL/GenBank/DDBJ whole genome shotgun (WGS) entry which is preliminary data.</text>
</comment>
<proteinExistence type="predicted"/>
<organism evidence="5 6">
    <name type="scientific">Rubroshorea leprosula</name>
    <dbReference type="NCBI Taxonomy" id="152421"/>
    <lineage>
        <taxon>Eukaryota</taxon>
        <taxon>Viridiplantae</taxon>
        <taxon>Streptophyta</taxon>
        <taxon>Embryophyta</taxon>
        <taxon>Tracheophyta</taxon>
        <taxon>Spermatophyta</taxon>
        <taxon>Magnoliopsida</taxon>
        <taxon>eudicotyledons</taxon>
        <taxon>Gunneridae</taxon>
        <taxon>Pentapetalae</taxon>
        <taxon>rosids</taxon>
        <taxon>malvids</taxon>
        <taxon>Malvales</taxon>
        <taxon>Dipterocarpaceae</taxon>
        <taxon>Rubroshorea</taxon>
    </lineage>
</organism>
<accession>A0AAV5MBI1</accession>
<evidence type="ECO:0000256" key="1">
    <source>
        <dbReference type="ARBA" id="ARBA00022737"/>
    </source>
</evidence>
<dbReference type="GO" id="GO:0000166">
    <property type="term" value="F:nucleotide binding"/>
    <property type="evidence" value="ECO:0007669"/>
    <property type="project" value="UniProtKB-KW"/>
</dbReference>
<dbReference type="InterPro" id="IPR041118">
    <property type="entry name" value="Rx_N"/>
</dbReference>
<dbReference type="Pfam" id="PF18052">
    <property type="entry name" value="Rx_N"/>
    <property type="match status" value="1"/>
</dbReference>
<evidence type="ECO:0000256" key="3">
    <source>
        <dbReference type="ARBA" id="ARBA00022821"/>
    </source>
</evidence>
<dbReference type="Gene3D" id="1.20.5.4130">
    <property type="match status" value="1"/>
</dbReference>
<dbReference type="GO" id="GO:0006952">
    <property type="term" value="P:defense response"/>
    <property type="evidence" value="ECO:0007669"/>
    <property type="project" value="UniProtKB-KW"/>
</dbReference>